<gene>
    <name evidence="3" type="ORF">PHISCL_00581</name>
</gene>
<dbReference type="Proteomes" id="UP000266188">
    <property type="component" value="Unassembled WGS sequence"/>
</dbReference>
<dbReference type="GO" id="GO:0032259">
    <property type="term" value="P:methylation"/>
    <property type="evidence" value="ECO:0007669"/>
    <property type="project" value="UniProtKB-KW"/>
</dbReference>
<organism evidence="3 4">
    <name type="scientific">Aspergillus sclerotialis</name>
    <dbReference type="NCBI Taxonomy" id="2070753"/>
    <lineage>
        <taxon>Eukaryota</taxon>
        <taxon>Fungi</taxon>
        <taxon>Dikarya</taxon>
        <taxon>Ascomycota</taxon>
        <taxon>Pezizomycotina</taxon>
        <taxon>Eurotiomycetes</taxon>
        <taxon>Eurotiomycetidae</taxon>
        <taxon>Eurotiales</taxon>
        <taxon>Aspergillaceae</taxon>
        <taxon>Aspergillus</taxon>
        <taxon>Aspergillus subgen. Polypaecilum</taxon>
    </lineage>
</organism>
<dbReference type="EMBL" id="MVGC01000009">
    <property type="protein sequence ID" value="RJE27114.1"/>
    <property type="molecule type" value="Genomic_DNA"/>
</dbReference>
<feature type="region of interest" description="Disordered" evidence="2">
    <location>
        <begin position="1"/>
        <end position="25"/>
    </location>
</feature>
<evidence type="ECO:0000256" key="1">
    <source>
        <dbReference type="ARBA" id="ARBA00023604"/>
    </source>
</evidence>
<evidence type="ECO:0000313" key="3">
    <source>
        <dbReference type="EMBL" id="RJE27114.1"/>
    </source>
</evidence>
<comment type="caution">
    <text evidence="3">The sequence shown here is derived from an EMBL/GenBank/DDBJ whole genome shotgun (WGS) entry which is preliminary data.</text>
</comment>
<keyword evidence="3" id="KW-0489">Methyltransferase</keyword>
<dbReference type="NCBIfam" id="NF041278">
    <property type="entry name" value="CmcJ_NvfI_EfuI"/>
    <property type="match status" value="1"/>
</dbReference>
<dbReference type="GO" id="GO:0008168">
    <property type="term" value="F:methyltransferase activity"/>
    <property type="evidence" value="ECO:0007669"/>
    <property type="project" value="UniProtKB-KW"/>
</dbReference>
<proteinExistence type="inferred from homology"/>
<dbReference type="PANTHER" id="PTHR34598">
    <property type="entry name" value="BLL6449 PROTEIN"/>
    <property type="match status" value="1"/>
</dbReference>
<dbReference type="OrthoDB" id="412788at2759"/>
<name>A0A3A3A5Y6_9EURO</name>
<keyword evidence="3" id="KW-0808">Transferase</keyword>
<dbReference type="AlphaFoldDB" id="A0A3A3A5Y6"/>
<dbReference type="STRING" id="2070753.A0A3A3A5Y6"/>
<protein>
    <submittedName>
        <fullName evidence="3">Methyltransferase</fullName>
    </submittedName>
</protein>
<dbReference type="InterPro" id="IPR044053">
    <property type="entry name" value="AsaB-like"/>
</dbReference>
<accession>A0A3A3A5Y6</accession>
<dbReference type="GO" id="GO:0016491">
    <property type="term" value="F:oxidoreductase activity"/>
    <property type="evidence" value="ECO:0007669"/>
    <property type="project" value="InterPro"/>
</dbReference>
<keyword evidence="4" id="KW-1185">Reference proteome</keyword>
<reference evidence="4" key="1">
    <citation type="submission" date="2017-02" db="EMBL/GenBank/DDBJ databases">
        <authorList>
            <person name="Tafer H."/>
            <person name="Lopandic K."/>
        </authorList>
    </citation>
    <scope>NUCLEOTIDE SEQUENCE [LARGE SCALE GENOMIC DNA]</scope>
    <source>
        <strain evidence="4">CBS 366.77</strain>
    </source>
</reference>
<sequence length="295" mass="33428">MGTTPIVPKLNESSLSPPPSGDITTPLLFSKRLPSDETPYIYTKCLPPEGVPYTNIRGEPSMVTVHDLRGEERSISLVHDSIHIVQNIPITKTNFDDDEDIRKNYYPLVEQQIMANVPSAAKVHIFRHGIRHTRKFPVPYSPPSLIARQGLTSTAVIDRIRWHLEEEEAERLLQGRYRVIYFWQTLNGTVYTCPLAMASSATVKDEDIVTMVSHFKDFSEEFGAPIYRDHQKWYYLSGVRADEAIMLQIFDSYRSNPGSGVMGGHAAYVDFKDPRTPANAPDRWSIETFALVFGP</sequence>
<dbReference type="PANTHER" id="PTHR34598:SF3">
    <property type="entry name" value="OXIDOREDUCTASE AN1597"/>
    <property type="match status" value="1"/>
</dbReference>
<evidence type="ECO:0000256" key="2">
    <source>
        <dbReference type="SAM" id="MobiDB-lite"/>
    </source>
</evidence>
<comment type="similarity">
    <text evidence="1">Belongs to the asaB hydroxylase/desaturase family.</text>
</comment>
<evidence type="ECO:0000313" key="4">
    <source>
        <dbReference type="Proteomes" id="UP000266188"/>
    </source>
</evidence>